<evidence type="ECO:0000313" key="3">
    <source>
        <dbReference type="Proteomes" id="UP000036893"/>
    </source>
</evidence>
<dbReference type="EMBL" id="BBXM02000003">
    <property type="protein sequence ID" value="GIC87525.1"/>
    <property type="molecule type" value="Genomic_DNA"/>
</dbReference>
<dbReference type="RefSeq" id="XP_043144791.1">
    <property type="nucleotide sequence ID" value="XM_043288856.1"/>
</dbReference>
<sequence>MCRLAVERFAKASDNALILTDINLSTLETTVAKLNLLASRISTKQLDLFDRTALLEAIKGAALVVLGAGHYTRTSEPVLTACLEAKVPYLDFDDDVESTQAALALHERAKAEGVPCYIGCGASPGMSNVMVLDVTAELDTVDSIDICWSVSDGKGKTSKAVLDT</sequence>
<accession>A0A8E0QNA5</accession>
<proteinExistence type="predicted"/>
<dbReference type="Proteomes" id="UP000036893">
    <property type="component" value="Unassembled WGS sequence"/>
</dbReference>
<dbReference type="GeneID" id="66991385"/>
<gene>
    <name evidence="2" type="ORF">Aud_003909</name>
</gene>
<dbReference type="InterPro" id="IPR005097">
    <property type="entry name" value="Sacchrp_dh_NADP-bd"/>
</dbReference>
<dbReference type="Pfam" id="PF03435">
    <property type="entry name" value="Sacchrp_dh_NADP"/>
    <property type="match status" value="1"/>
</dbReference>
<evidence type="ECO:0000313" key="2">
    <source>
        <dbReference type="EMBL" id="GIC87525.1"/>
    </source>
</evidence>
<reference evidence="2" key="1">
    <citation type="journal article" date="2015" name="Genome Announc.">
        <title>Draft Genome Sequence of the Pathogenic Filamentous Fungus Aspergillus udagawae Strain IFM 46973T.</title>
        <authorList>
            <person name="Kusuya Y."/>
            <person name="Takahashi-Nakaguchi A."/>
            <person name="Takahashi H."/>
            <person name="Yaguchi T."/>
        </authorList>
    </citation>
    <scope>NUCLEOTIDE SEQUENCE</scope>
    <source>
        <strain evidence="2">IFM 46973</strain>
    </source>
</reference>
<protein>
    <recommendedName>
        <fullName evidence="1">Saccharopine dehydrogenase NADP binding domain-containing protein</fullName>
    </recommendedName>
</protein>
<evidence type="ECO:0000259" key="1">
    <source>
        <dbReference type="Pfam" id="PF03435"/>
    </source>
</evidence>
<dbReference type="AlphaFoldDB" id="A0A8E0QNA5"/>
<dbReference type="InterPro" id="IPR036291">
    <property type="entry name" value="NAD(P)-bd_dom_sf"/>
</dbReference>
<dbReference type="PANTHER" id="PTHR43796:SF2">
    <property type="entry name" value="CARBOXYNORSPERMIDINE SYNTHASE"/>
    <property type="match status" value="1"/>
</dbReference>
<dbReference type="PANTHER" id="PTHR43796">
    <property type="entry name" value="CARBOXYNORSPERMIDINE SYNTHASE"/>
    <property type="match status" value="1"/>
</dbReference>
<dbReference type="SUPFAM" id="SSF51735">
    <property type="entry name" value="NAD(P)-binding Rossmann-fold domains"/>
    <property type="match status" value="1"/>
</dbReference>
<dbReference type="Gene3D" id="3.40.50.720">
    <property type="entry name" value="NAD(P)-binding Rossmann-like Domain"/>
    <property type="match status" value="1"/>
</dbReference>
<name>A0A8E0QNA5_9EURO</name>
<feature type="domain" description="Saccharopine dehydrogenase NADP binding" evidence="1">
    <location>
        <begin position="3"/>
        <end position="114"/>
    </location>
</feature>
<reference evidence="2" key="2">
    <citation type="submission" date="2021-01" db="EMBL/GenBank/DDBJ databases">
        <title>Pan-genome distribution and transcriptional activeness of fungal secondary metabolism genes in Aspergillus section Fumigati.</title>
        <authorList>
            <person name="Takahashi H."/>
            <person name="Umemura M."/>
            <person name="Ninomiya A."/>
            <person name="Kusuya Y."/>
            <person name="Urayama S."/>
            <person name="Shimizu M."/>
            <person name="Watanabe A."/>
            <person name="Kamei K."/>
            <person name="Yaguchi T."/>
            <person name="Hagiwara D."/>
        </authorList>
    </citation>
    <scope>NUCLEOTIDE SEQUENCE</scope>
    <source>
        <strain evidence="2">IFM 46973</strain>
    </source>
</reference>
<comment type="caution">
    <text evidence="2">The sequence shown here is derived from an EMBL/GenBank/DDBJ whole genome shotgun (WGS) entry which is preliminary data.</text>
</comment>
<organism evidence="2 3">
    <name type="scientific">Aspergillus udagawae</name>
    <dbReference type="NCBI Taxonomy" id="91492"/>
    <lineage>
        <taxon>Eukaryota</taxon>
        <taxon>Fungi</taxon>
        <taxon>Dikarya</taxon>
        <taxon>Ascomycota</taxon>
        <taxon>Pezizomycotina</taxon>
        <taxon>Eurotiomycetes</taxon>
        <taxon>Eurotiomycetidae</taxon>
        <taxon>Eurotiales</taxon>
        <taxon>Aspergillaceae</taxon>
        <taxon>Aspergillus</taxon>
        <taxon>Aspergillus subgen. Fumigati</taxon>
    </lineage>
</organism>